<protein>
    <submittedName>
        <fullName evidence="2">Uncharacterized protein</fullName>
    </submittedName>
</protein>
<dbReference type="EMBL" id="JAYMYQ010000069">
    <property type="protein sequence ID" value="KAK7296484.1"/>
    <property type="molecule type" value="Genomic_DNA"/>
</dbReference>
<gene>
    <name evidence="2" type="ORF">VNO77_50196</name>
    <name evidence="1" type="ORF">VNO77_51122</name>
</gene>
<name>A0AAN9JFQ6_CANGL</name>
<evidence type="ECO:0000313" key="2">
    <source>
        <dbReference type="EMBL" id="KAK7296484.1"/>
    </source>
</evidence>
<evidence type="ECO:0000313" key="3">
    <source>
        <dbReference type="Proteomes" id="UP001367508"/>
    </source>
</evidence>
<sequence>MQEVCYVNCVRNELERHHVRFSPRLVRLMVLLSAQFLEIWDGGTQDRARETLFDATQRKSLQESREQAANGRKMF</sequence>
<accession>A0AAN9JFQ6</accession>
<evidence type="ECO:0000313" key="1">
    <source>
        <dbReference type="EMBL" id="KAK7295916.1"/>
    </source>
</evidence>
<keyword evidence="3" id="KW-1185">Reference proteome</keyword>
<comment type="caution">
    <text evidence="2">The sequence shown here is derived from an EMBL/GenBank/DDBJ whole genome shotgun (WGS) entry which is preliminary data.</text>
</comment>
<dbReference type="AlphaFoldDB" id="A0AAN9JFQ6"/>
<dbReference type="Proteomes" id="UP001367508">
    <property type="component" value="Unassembled WGS sequence"/>
</dbReference>
<dbReference type="EMBL" id="JAYMYQ010000098">
    <property type="protein sequence ID" value="KAK7295916.1"/>
    <property type="molecule type" value="Genomic_DNA"/>
</dbReference>
<organism evidence="2 3">
    <name type="scientific">Canavalia gladiata</name>
    <name type="common">Sword bean</name>
    <name type="synonym">Dolichos gladiatus</name>
    <dbReference type="NCBI Taxonomy" id="3824"/>
    <lineage>
        <taxon>Eukaryota</taxon>
        <taxon>Viridiplantae</taxon>
        <taxon>Streptophyta</taxon>
        <taxon>Embryophyta</taxon>
        <taxon>Tracheophyta</taxon>
        <taxon>Spermatophyta</taxon>
        <taxon>Magnoliopsida</taxon>
        <taxon>eudicotyledons</taxon>
        <taxon>Gunneridae</taxon>
        <taxon>Pentapetalae</taxon>
        <taxon>rosids</taxon>
        <taxon>fabids</taxon>
        <taxon>Fabales</taxon>
        <taxon>Fabaceae</taxon>
        <taxon>Papilionoideae</taxon>
        <taxon>50 kb inversion clade</taxon>
        <taxon>NPAAA clade</taxon>
        <taxon>indigoferoid/millettioid clade</taxon>
        <taxon>Phaseoleae</taxon>
        <taxon>Canavalia</taxon>
    </lineage>
</organism>
<proteinExistence type="predicted"/>
<reference evidence="2 3" key="1">
    <citation type="submission" date="2024-01" db="EMBL/GenBank/DDBJ databases">
        <title>The genomes of 5 underutilized Papilionoideae crops provide insights into root nodulation and disease resistanc.</title>
        <authorList>
            <person name="Jiang F."/>
        </authorList>
    </citation>
    <scope>NUCLEOTIDE SEQUENCE [LARGE SCALE GENOMIC DNA]</scope>
    <source>
        <strain evidence="2">LVBAO_FW01</strain>
        <tissue evidence="2">Leaves</tissue>
    </source>
</reference>